<name>A0A9P5U9M8_9AGAR</name>
<organism evidence="2 3">
    <name type="scientific">Rhodocollybia butyracea</name>
    <dbReference type="NCBI Taxonomy" id="206335"/>
    <lineage>
        <taxon>Eukaryota</taxon>
        <taxon>Fungi</taxon>
        <taxon>Dikarya</taxon>
        <taxon>Basidiomycota</taxon>
        <taxon>Agaricomycotina</taxon>
        <taxon>Agaricomycetes</taxon>
        <taxon>Agaricomycetidae</taxon>
        <taxon>Agaricales</taxon>
        <taxon>Marasmiineae</taxon>
        <taxon>Omphalotaceae</taxon>
        <taxon>Rhodocollybia</taxon>
    </lineage>
</organism>
<proteinExistence type="predicted"/>
<dbReference type="Proteomes" id="UP000772434">
    <property type="component" value="Unassembled WGS sequence"/>
</dbReference>
<evidence type="ECO:0000313" key="3">
    <source>
        <dbReference type="Proteomes" id="UP000772434"/>
    </source>
</evidence>
<evidence type="ECO:0000256" key="1">
    <source>
        <dbReference type="SAM" id="MobiDB-lite"/>
    </source>
</evidence>
<feature type="compositionally biased region" description="Basic and acidic residues" evidence="1">
    <location>
        <begin position="1"/>
        <end position="23"/>
    </location>
</feature>
<feature type="compositionally biased region" description="Basic residues" evidence="1">
    <location>
        <begin position="52"/>
        <end position="61"/>
    </location>
</feature>
<feature type="region of interest" description="Disordered" evidence="1">
    <location>
        <begin position="1"/>
        <end position="131"/>
    </location>
</feature>
<comment type="caution">
    <text evidence="2">The sequence shown here is derived from an EMBL/GenBank/DDBJ whole genome shotgun (WGS) entry which is preliminary data.</text>
</comment>
<dbReference type="AlphaFoldDB" id="A0A9P5U9M8"/>
<feature type="compositionally biased region" description="Basic and acidic residues" evidence="1">
    <location>
        <begin position="62"/>
        <end position="79"/>
    </location>
</feature>
<dbReference type="EMBL" id="JADNRY010000043">
    <property type="protein sequence ID" value="KAF9070188.1"/>
    <property type="molecule type" value="Genomic_DNA"/>
</dbReference>
<keyword evidence="3" id="KW-1185">Reference proteome</keyword>
<protein>
    <submittedName>
        <fullName evidence="2">Uncharacterized protein</fullName>
    </submittedName>
</protein>
<accession>A0A9P5U9M8</accession>
<sequence length="131" mass="14311">MSTREHWAVVEKHDLGPSKKKGEAVGMKQKQRRSSTNDEEGSGNDREEVVSKGKKKQKRHCKDPAKDERESSTEEEVVRPKKKAGGGKEKQSRKCTSKGAEGKVGGSTRAQRQGSANGKHAAKGTEKESLP</sequence>
<gene>
    <name evidence="2" type="ORF">BDP27DRAFT_1362768</name>
</gene>
<reference evidence="2" key="1">
    <citation type="submission" date="2020-11" db="EMBL/GenBank/DDBJ databases">
        <authorList>
            <consortium name="DOE Joint Genome Institute"/>
            <person name="Ahrendt S."/>
            <person name="Riley R."/>
            <person name="Andreopoulos W."/>
            <person name="Labutti K."/>
            <person name="Pangilinan J."/>
            <person name="Ruiz-Duenas F.J."/>
            <person name="Barrasa J.M."/>
            <person name="Sanchez-Garcia M."/>
            <person name="Camarero S."/>
            <person name="Miyauchi S."/>
            <person name="Serrano A."/>
            <person name="Linde D."/>
            <person name="Babiker R."/>
            <person name="Drula E."/>
            <person name="Ayuso-Fernandez I."/>
            <person name="Pacheco R."/>
            <person name="Padilla G."/>
            <person name="Ferreira P."/>
            <person name="Barriuso J."/>
            <person name="Kellner H."/>
            <person name="Castanera R."/>
            <person name="Alfaro M."/>
            <person name="Ramirez L."/>
            <person name="Pisabarro A.G."/>
            <person name="Kuo A."/>
            <person name="Tritt A."/>
            <person name="Lipzen A."/>
            <person name="He G."/>
            <person name="Yan M."/>
            <person name="Ng V."/>
            <person name="Cullen D."/>
            <person name="Martin F."/>
            <person name="Rosso M.-N."/>
            <person name="Henrissat B."/>
            <person name="Hibbett D."/>
            <person name="Martinez A.T."/>
            <person name="Grigoriev I.V."/>
        </authorList>
    </citation>
    <scope>NUCLEOTIDE SEQUENCE</scope>
    <source>
        <strain evidence="2">AH 40177</strain>
    </source>
</reference>
<evidence type="ECO:0000313" key="2">
    <source>
        <dbReference type="EMBL" id="KAF9070188.1"/>
    </source>
</evidence>